<reference evidence="3 4" key="1">
    <citation type="journal article" date="2012" name="BMC Genomics">
        <title>Complete genome sequence of Saccharothrix espanaensis DSM 44229T and comparison to the other completely sequenced Pseudonocardiaceae.</title>
        <authorList>
            <person name="Strobel T."/>
            <person name="Al-Dilaimi A."/>
            <person name="Blom J."/>
            <person name="Gessner A."/>
            <person name="Kalinowski J."/>
            <person name="Luzhetska M."/>
            <person name="Puhler A."/>
            <person name="Szczepanowski R."/>
            <person name="Bechthold A."/>
            <person name="Ruckert C."/>
        </authorList>
    </citation>
    <scope>NUCLEOTIDE SEQUENCE [LARGE SCALE GENOMIC DNA]</scope>
    <source>
        <strain evidence="4">ATCC 51144 / DSM 44229 / JCM 9112 / NBRC 15066 / NRRL 15764</strain>
    </source>
</reference>
<dbReference type="EMBL" id="HE804045">
    <property type="protein sequence ID" value="CCH33439.1"/>
    <property type="molecule type" value="Genomic_DNA"/>
</dbReference>
<protein>
    <submittedName>
        <fullName evidence="3">Luciferase-like monooxygenase</fullName>
    </submittedName>
</protein>
<dbReference type="HOGENOM" id="CLU_027853_5_0_11"/>
<proteinExistence type="predicted"/>
<dbReference type="InterPro" id="IPR036661">
    <property type="entry name" value="Luciferase-like_sf"/>
</dbReference>
<sequence length="353" mass="37705">MPAPGRGACGVVVAHTDWSVPAVRWGLQTRAGRRREIVGRWGITLPLTGVPVLDHRDLVAELADLGYTDVWSAETAGTDAFTPLALAAQWSDRLRLGTAIAPVYTRGPATLAMTAATLAEVSGGRFVLGIGSSSPAIVQRWNGVEFAEPFKRTRDTLRFLKSALAGEKVTEQYETFAVRGFRLERAPGQRVPIMLAALRPTMLRLAGREADGAITNWLGAADVVKVRAELGQGELAARIFVCPTEDAAAARALGRMLISTYLTVPAYAAFHDWLGRGEALRPMHEAWNSGDRRGASALVPDEVVDDLVVHGSVEQCRARVAEYAANGVDTPVIAVLPTGADQLDLVRALAPGA</sequence>
<dbReference type="Pfam" id="PF00296">
    <property type="entry name" value="Bac_luciferase"/>
    <property type="match status" value="1"/>
</dbReference>
<keyword evidence="3" id="KW-0503">Monooxygenase</keyword>
<dbReference type="InterPro" id="IPR011251">
    <property type="entry name" value="Luciferase-like_dom"/>
</dbReference>
<dbReference type="STRING" id="1179773.BN6_61880"/>
<dbReference type="InterPro" id="IPR050564">
    <property type="entry name" value="F420-G6PD/mer"/>
</dbReference>
<evidence type="ECO:0000313" key="3">
    <source>
        <dbReference type="EMBL" id="CCH33439.1"/>
    </source>
</evidence>
<dbReference type="GO" id="GO:0004497">
    <property type="term" value="F:monooxygenase activity"/>
    <property type="evidence" value="ECO:0007669"/>
    <property type="project" value="UniProtKB-KW"/>
</dbReference>
<keyword evidence="1" id="KW-0560">Oxidoreductase</keyword>
<dbReference type="AlphaFoldDB" id="K0K9C9"/>
<gene>
    <name evidence="3" type="ordered locus">BN6_61880</name>
</gene>
<name>K0K9C9_SACES</name>
<dbReference type="eggNOG" id="COG2141">
    <property type="taxonomic scope" value="Bacteria"/>
</dbReference>
<dbReference type="Proteomes" id="UP000006281">
    <property type="component" value="Chromosome"/>
</dbReference>
<dbReference type="Gene3D" id="3.20.20.30">
    <property type="entry name" value="Luciferase-like domain"/>
    <property type="match status" value="1"/>
</dbReference>
<dbReference type="CDD" id="cd01097">
    <property type="entry name" value="Tetrahydromethanopterin_reductase"/>
    <property type="match status" value="1"/>
</dbReference>
<dbReference type="InterPro" id="IPR022526">
    <property type="entry name" value="F420_Rv3093c"/>
</dbReference>
<keyword evidence="4" id="KW-1185">Reference proteome</keyword>
<evidence type="ECO:0000256" key="1">
    <source>
        <dbReference type="ARBA" id="ARBA00023002"/>
    </source>
</evidence>
<dbReference type="PANTHER" id="PTHR43244">
    <property type="match status" value="1"/>
</dbReference>
<dbReference type="GO" id="GO:0016705">
    <property type="term" value="F:oxidoreductase activity, acting on paired donors, with incorporation or reduction of molecular oxygen"/>
    <property type="evidence" value="ECO:0007669"/>
    <property type="project" value="InterPro"/>
</dbReference>
<dbReference type="PANTHER" id="PTHR43244:SF1">
    <property type="entry name" value="5,10-METHYLENETETRAHYDROMETHANOPTERIN REDUCTASE"/>
    <property type="match status" value="1"/>
</dbReference>
<dbReference type="KEGG" id="sesp:BN6_61880"/>
<evidence type="ECO:0000259" key="2">
    <source>
        <dbReference type="Pfam" id="PF00296"/>
    </source>
</evidence>
<accession>K0K9C9</accession>
<dbReference type="NCBIfam" id="TIGR03841">
    <property type="entry name" value="F420_Rv3093c"/>
    <property type="match status" value="1"/>
</dbReference>
<feature type="domain" description="Luciferase-like" evidence="2">
    <location>
        <begin position="51"/>
        <end position="329"/>
    </location>
</feature>
<organism evidence="3 4">
    <name type="scientific">Saccharothrix espanaensis (strain ATCC 51144 / DSM 44229 / JCM 9112 / NBRC 15066 / NRRL 15764)</name>
    <dbReference type="NCBI Taxonomy" id="1179773"/>
    <lineage>
        <taxon>Bacteria</taxon>
        <taxon>Bacillati</taxon>
        <taxon>Actinomycetota</taxon>
        <taxon>Actinomycetes</taxon>
        <taxon>Pseudonocardiales</taxon>
        <taxon>Pseudonocardiaceae</taxon>
        <taxon>Saccharothrix</taxon>
    </lineage>
</organism>
<dbReference type="SUPFAM" id="SSF51679">
    <property type="entry name" value="Bacterial luciferase-like"/>
    <property type="match status" value="1"/>
</dbReference>
<dbReference type="PATRIC" id="fig|1179773.3.peg.6236"/>
<evidence type="ECO:0000313" key="4">
    <source>
        <dbReference type="Proteomes" id="UP000006281"/>
    </source>
</evidence>